<dbReference type="InterPro" id="IPR031248">
    <property type="entry name" value="RNF213"/>
</dbReference>
<keyword evidence="2" id="KW-1185">Reference proteome</keyword>
<accession>A0A8B6G7R9</accession>
<dbReference type="PANTHER" id="PTHR22605:SF16">
    <property type="entry name" value="E3 UBIQUITIN-PROTEIN LIGASE RNF213"/>
    <property type="match status" value="1"/>
</dbReference>
<dbReference type="PANTHER" id="PTHR22605">
    <property type="entry name" value="RZ-TYPE DOMAIN-CONTAINING PROTEIN"/>
    <property type="match status" value="1"/>
</dbReference>
<reference evidence="1" key="1">
    <citation type="submission" date="2018-11" db="EMBL/GenBank/DDBJ databases">
        <authorList>
            <person name="Alioto T."/>
            <person name="Alioto T."/>
        </authorList>
    </citation>
    <scope>NUCLEOTIDE SEQUENCE</scope>
</reference>
<dbReference type="Proteomes" id="UP000596742">
    <property type="component" value="Unassembled WGS sequence"/>
</dbReference>
<name>A0A8B6G7R9_MYTGA</name>
<dbReference type="GO" id="GO:0004842">
    <property type="term" value="F:ubiquitin-protein transferase activity"/>
    <property type="evidence" value="ECO:0007669"/>
    <property type="project" value="InterPro"/>
</dbReference>
<protein>
    <submittedName>
        <fullName evidence="1">Uncharacterized protein</fullName>
    </submittedName>
</protein>
<evidence type="ECO:0000313" key="1">
    <source>
        <dbReference type="EMBL" id="VDI60031.1"/>
    </source>
</evidence>
<organism evidence="1 2">
    <name type="scientific">Mytilus galloprovincialis</name>
    <name type="common">Mediterranean mussel</name>
    <dbReference type="NCBI Taxonomy" id="29158"/>
    <lineage>
        <taxon>Eukaryota</taxon>
        <taxon>Metazoa</taxon>
        <taxon>Spiralia</taxon>
        <taxon>Lophotrochozoa</taxon>
        <taxon>Mollusca</taxon>
        <taxon>Bivalvia</taxon>
        <taxon>Autobranchia</taxon>
        <taxon>Pteriomorphia</taxon>
        <taxon>Mytilida</taxon>
        <taxon>Mytiloidea</taxon>
        <taxon>Mytilidae</taxon>
        <taxon>Mytilinae</taxon>
        <taxon>Mytilus</taxon>
    </lineage>
</organism>
<dbReference type="AlphaFoldDB" id="A0A8B6G7R9"/>
<proteinExistence type="predicted"/>
<dbReference type="OrthoDB" id="6142015at2759"/>
<gene>
    <name evidence="1" type="ORF">MGAL_10B029703</name>
</gene>
<dbReference type="GO" id="GO:0016887">
    <property type="term" value="F:ATP hydrolysis activity"/>
    <property type="evidence" value="ECO:0007669"/>
    <property type="project" value="InterPro"/>
</dbReference>
<sequence length="752" mass="85924">MAFVRIIPLADAEPLESQLKSIRTTGTDTFHLDALVDTSILQFQIDLEIYKPIVIAFKILSSENLSLLPYIVKRCKIPLFAKIWKKKGKENSEQLSRKLTIDEVFENIWYRAEHDWFNLCKKLRSGDLTFTEFNKWFKTRDPGELRKELLLVDNGVKAKWVDERIYQVKNFDILRNCIYGAKVIIRVVNEFELKQENFIQIFDISKVEHVEDTSMKSLDRDLLETCSILREITKEQADCLEELIKCASLVKWLRDTMKGGLKELQVFVDLASISAGEGDLEIAKVNCLHSATTGYAPLIFSLGNDCDAKEFLEKCQDVWKDLDINPQLPKKLSDTARQLKWLKSVKKCHGAIEGTTLSQAEAINKKGVYRVGNLTNTPLLENPVLSDVIELRVPHKEGRSSSKDRYYRYEQLQDLQSRLMLVTGKEEKGKDDVERFMLILDSVVRLGSIYQKLVSNGCVLFSHWCIQIICNPSSTVCAFIQFRSDQESQSISTRMDEENKDISLVLQHLARFLEQCHSKWLDNIDQTRDTYFCLTYFTIDQIVILQKELVKAETDGGPSPLIFHLLSAVKKGCTKQDLAKAIASIQTTVQTGNNGTSSKANANSTMEKSSKNIKDVKETYLQKIDESSFASVLEASRKIRPNDIDRERCTTNEDQLMESPRTTLIQTQANPTSVSIKESLISRLDIQSREETIKEVLETLEELWKMFLSSFTNGVSDYLSVEHLGMILNKLAETGLNDIADLNIFIYFKTNI</sequence>
<dbReference type="EMBL" id="UYJE01007991">
    <property type="protein sequence ID" value="VDI60031.1"/>
    <property type="molecule type" value="Genomic_DNA"/>
</dbReference>
<comment type="caution">
    <text evidence="1">The sequence shown here is derived from an EMBL/GenBank/DDBJ whole genome shotgun (WGS) entry which is preliminary data.</text>
</comment>
<evidence type="ECO:0000313" key="2">
    <source>
        <dbReference type="Proteomes" id="UP000596742"/>
    </source>
</evidence>